<reference evidence="2" key="1">
    <citation type="submission" date="2013-09" db="EMBL/GenBank/DDBJ databases">
        <title>Corchorus olitorius genome sequencing.</title>
        <authorList>
            <person name="Alam M."/>
            <person name="Haque M.S."/>
            <person name="Islam M.S."/>
            <person name="Emdad E.M."/>
            <person name="Islam M.M."/>
            <person name="Ahmed B."/>
            <person name="Halim A."/>
            <person name="Hossen Q.M.M."/>
            <person name="Hossain M.Z."/>
            <person name="Ahmed R."/>
            <person name="Khan M.M."/>
            <person name="Islam R."/>
            <person name="Rashid M.M."/>
            <person name="Khan S.A."/>
            <person name="Rahman M.S."/>
            <person name="Alam M."/>
            <person name="Yahiya A.S."/>
            <person name="Khan M.S."/>
            <person name="Azam M.S."/>
            <person name="Haque T."/>
            <person name="Lashkar M.Z.H."/>
            <person name="Akhand A.I."/>
            <person name="Morshed G."/>
            <person name="Roy S."/>
            <person name="Uddin K.S."/>
            <person name="Rabeya T."/>
            <person name="Hossain A.S."/>
            <person name="Chowdhury A."/>
            <person name="Snigdha A.R."/>
            <person name="Mortoza M.S."/>
            <person name="Matin S.A."/>
            <person name="Hoque S.M.E."/>
            <person name="Islam M.K."/>
            <person name="Roy D.K."/>
            <person name="Haider R."/>
            <person name="Moosa M.M."/>
            <person name="Elias S.M."/>
            <person name="Hasan A.M."/>
            <person name="Jahan S."/>
            <person name="Shafiuddin M."/>
            <person name="Mahmood N."/>
            <person name="Shommy N.S."/>
        </authorList>
    </citation>
    <scope>NUCLEOTIDE SEQUENCE [LARGE SCALE GENOMIC DNA]</scope>
    <source>
        <strain evidence="2">cv. O-4</strain>
    </source>
</reference>
<name>A0A1R3KCQ3_9ROSI</name>
<protein>
    <submittedName>
        <fullName evidence="1">Uncharacterized protein</fullName>
    </submittedName>
</protein>
<dbReference type="EMBL" id="AWUE01014193">
    <property type="protein sequence ID" value="OMP04808.1"/>
    <property type="molecule type" value="Genomic_DNA"/>
</dbReference>
<gene>
    <name evidence="1" type="ORF">COLO4_09278</name>
</gene>
<keyword evidence="2" id="KW-1185">Reference proteome</keyword>
<accession>A0A1R3KCQ3</accession>
<dbReference type="AlphaFoldDB" id="A0A1R3KCQ3"/>
<dbReference type="Proteomes" id="UP000187203">
    <property type="component" value="Unassembled WGS sequence"/>
</dbReference>
<dbReference type="OrthoDB" id="10288422at2759"/>
<comment type="caution">
    <text evidence="1">The sequence shown here is derived from an EMBL/GenBank/DDBJ whole genome shotgun (WGS) entry which is preliminary data.</text>
</comment>
<organism evidence="1 2">
    <name type="scientific">Corchorus olitorius</name>
    <dbReference type="NCBI Taxonomy" id="93759"/>
    <lineage>
        <taxon>Eukaryota</taxon>
        <taxon>Viridiplantae</taxon>
        <taxon>Streptophyta</taxon>
        <taxon>Embryophyta</taxon>
        <taxon>Tracheophyta</taxon>
        <taxon>Spermatophyta</taxon>
        <taxon>Magnoliopsida</taxon>
        <taxon>eudicotyledons</taxon>
        <taxon>Gunneridae</taxon>
        <taxon>Pentapetalae</taxon>
        <taxon>rosids</taxon>
        <taxon>malvids</taxon>
        <taxon>Malvales</taxon>
        <taxon>Malvaceae</taxon>
        <taxon>Grewioideae</taxon>
        <taxon>Apeibeae</taxon>
        <taxon>Corchorus</taxon>
    </lineage>
</organism>
<evidence type="ECO:0000313" key="2">
    <source>
        <dbReference type="Proteomes" id="UP000187203"/>
    </source>
</evidence>
<proteinExistence type="predicted"/>
<sequence length="130" mass="14752">MLYESDNSIVASYSEIRLSGGMIPPFQLSPTEEKVVEARLTGVGMDVADDMRMNLADDHERKRVPLSFDMTSMVGFKIGSRTILSAVVKSYCDLDLDNLDDFYHPPRIISRICDSQAGFWFHSITTYRTF</sequence>
<evidence type="ECO:0000313" key="1">
    <source>
        <dbReference type="EMBL" id="OMP04808.1"/>
    </source>
</evidence>